<accession>A0A0Q9WKF1</accession>
<gene>
    <name evidence="2" type="primary">Dvir\GJ26545</name>
    <name evidence="2" type="ORF">Dvir_GJ26545</name>
</gene>
<feature type="region of interest" description="Disordered" evidence="1">
    <location>
        <begin position="37"/>
        <end position="77"/>
    </location>
</feature>
<dbReference type="EMBL" id="CH940647">
    <property type="protein sequence ID" value="KRF85091.1"/>
    <property type="molecule type" value="Genomic_DNA"/>
</dbReference>
<evidence type="ECO:0000256" key="1">
    <source>
        <dbReference type="SAM" id="MobiDB-lite"/>
    </source>
</evidence>
<keyword evidence="3" id="KW-1185">Reference proteome</keyword>
<feature type="compositionally biased region" description="Basic and acidic residues" evidence="1">
    <location>
        <begin position="57"/>
        <end position="69"/>
    </location>
</feature>
<evidence type="ECO:0000313" key="3">
    <source>
        <dbReference type="Proteomes" id="UP000008792"/>
    </source>
</evidence>
<sequence>MARNGPWTDHKLLLVVVDNLNATFRYKISVTAAHKSSGKITRGWPQSRRKQGALLETKNEKTKSSRAGREPGTGNPWKLEMVMQLQHDRQSAERGAQQRKWDVGQTLYKREVLFKCVPSSKTNGAKGCW</sequence>
<dbReference type="Proteomes" id="UP000008792">
    <property type="component" value="Unassembled WGS sequence"/>
</dbReference>
<name>A0A0Q9WKF1_DROVI</name>
<organism evidence="2 3">
    <name type="scientific">Drosophila virilis</name>
    <name type="common">Fruit fly</name>
    <dbReference type="NCBI Taxonomy" id="7244"/>
    <lineage>
        <taxon>Eukaryota</taxon>
        <taxon>Metazoa</taxon>
        <taxon>Ecdysozoa</taxon>
        <taxon>Arthropoda</taxon>
        <taxon>Hexapoda</taxon>
        <taxon>Insecta</taxon>
        <taxon>Pterygota</taxon>
        <taxon>Neoptera</taxon>
        <taxon>Endopterygota</taxon>
        <taxon>Diptera</taxon>
        <taxon>Brachycera</taxon>
        <taxon>Muscomorpha</taxon>
        <taxon>Ephydroidea</taxon>
        <taxon>Drosophilidae</taxon>
        <taxon>Drosophila</taxon>
    </lineage>
</organism>
<evidence type="ECO:0000313" key="2">
    <source>
        <dbReference type="EMBL" id="KRF85091.1"/>
    </source>
</evidence>
<proteinExistence type="predicted"/>
<protein>
    <submittedName>
        <fullName evidence="2">Uncharacterized protein, isoform B</fullName>
    </submittedName>
</protein>
<reference evidence="2 3" key="1">
    <citation type="journal article" date="2007" name="Nature">
        <title>Evolution of genes and genomes on the Drosophila phylogeny.</title>
        <authorList>
            <consortium name="Drosophila 12 Genomes Consortium"/>
            <person name="Clark A.G."/>
            <person name="Eisen M.B."/>
            <person name="Smith D.R."/>
            <person name="Bergman C.M."/>
            <person name="Oliver B."/>
            <person name="Markow T.A."/>
            <person name="Kaufman T.C."/>
            <person name="Kellis M."/>
            <person name="Gelbart W."/>
            <person name="Iyer V.N."/>
            <person name="Pollard D.A."/>
            <person name="Sackton T.B."/>
            <person name="Larracuente A.M."/>
            <person name="Singh N.D."/>
            <person name="Abad J.P."/>
            <person name="Abt D.N."/>
            <person name="Adryan B."/>
            <person name="Aguade M."/>
            <person name="Akashi H."/>
            <person name="Anderson W.W."/>
            <person name="Aquadro C.F."/>
            <person name="Ardell D.H."/>
            <person name="Arguello R."/>
            <person name="Artieri C.G."/>
            <person name="Barbash D.A."/>
            <person name="Barker D."/>
            <person name="Barsanti P."/>
            <person name="Batterham P."/>
            <person name="Batzoglou S."/>
            <person name="Begun D."/>
            <person name="Bhutkar A."/>
            <person name="Blanco E."/>
            <person name="Bosak S.A."/>
            <person name="Bradley R.K."/>
            <person name="Brand A.D."/>
            <person name="Brent M.R."/>
            <person name="Brooks A.N."/>
            <person name="Brown R.H."/>
            <person name="Butlin R.K."/>
            <person name="Caggese C."/>
            <person name="Calvi B.R."/>
            <person name="Bernardo de Carvalho A."/>
            <person name="Caspi A."/>
            <person name="Castrezana S."/>
            <person name="Celniker S.E."/>
            <person name="Chang J.L."/>
            <person name="Chapple C."/>
            <person name="Chatterji S."/>
            <person name="Chinwalla A."/>
            <person name="Civetta A."/>
            <person name="Clifton S.W."/>
            <person name="Comeron J.M."/>
            <person name="Costello J.C."/>
            <person name="Coyne J.A."/>
            <person name="Daub J."/>
            <person name="David R.G."/>
            <person name="Delcher A.L."/>
            <person name="Delehaunty K."/>
            <person name="Do C.B."/>
            <person name="Ebling H."/>
            <person name="Edwards K."/>
            <person name="Eickbush T."/>
            <person name="Evans J.D."/>
            <person name="Filipski A."/>
            <person name="Findeiss S."/>
            <person name="Freyhult E."/>
            <person name="Fulton L."/>
            <person name="Fulton R."/>
            <person name="Garcia A.C."/>
            <person name="Gardiner A."/>
            <person name="Garfield D.A."/>
            <person name="Garvin B.E."/>
            <person name="Gibson G."/>
            <person name="Gilbert D."/>
            <person name="Gnerre S."/>
            <person name="Godfrey J."/>
            <person name="Good R."/>
            <person name="Gotea V."/>
            <person name="Gravely B."/>
            <person name="Greenberg A.J."/>
            <person name="Griffiths-Jones S."/>
            <person name="Gross S."/>
            <person name="Guigo R."/>
            <person name="Gustafson E.A."/>
            <person name="Haerty W."/>
            <person name="Hahn M.W."/>
            <person name="Halligan D.L."/>
            <person name="Halpern A.L."/>
            <person name="Halter G.M."/>
            <person name="Han M.V."/>
            <person name="Heger A."/>
            <person name="Hillier L."/>
            <person name="Hinrichs A.S."/>
            <person name="Holmes I."/>
            <person name="Hoskins R.A."/>
            <person name="Hubisz M.J."/>
            <person name="Hultmark D."/>
            <person name="Huntley M.A."/>
            <person name="Jaffe D.B."/>
            <person name="Jagadeeshan S."/>
            <person name="Jeck W.R."/>
            <person name="Johnson J."/>
            <person name="Jones C.D."/>
            <person name="Jordan W.C."/>
            <person name="Karpen G.H."/>
            <person name="Kataoka E."/>
            <person name="Keightley P.D."/>
            <person name="Kheradpour P."/>
            <person name="Kirkness E.F."/>
            <person name="Koerich L.B."/>
            <person name="Kristiansen K."/>
            <person name="Kudrna D."/>
            <person name="Kulathinal R.J."/>
            <person name="Kumar S."/>
            <person name="Kwok R."/>
            <person name="Lander E."/>
            <person name="Langley C.H."/>
            <person name="Lapoint R."/>
            <person name="Lazzaro B.P."/>
            <person name="Lee S.J."/>
            <person name="Levesque L."/>
            <person name="Li R."/>
            <person name="Lin C.F."/>
            <person name="Lin M.F."/>
            <person name="Lindblad-Toh K."/>
            <person name="Llopart A."/>
            <person name="Long M."/>
            <person name="Low L."/>
            <person name="Lozovsky E."/>
            <person name="Lu J."/>
            <person name="Luo M."/>
            <person name="Machado C.A."/>
            <person name="Makalowski W."/>
            <person name="Marzo M."/>
            <person name="Matsuda M."/>
            <person name="Matzkin L."/>
            <person name="McAllister B."/>
            <person name="McBride C.S."/>
            <person name="McKernan B."/>
            <person name="McKernan K."/>
            <person name="Mendez-Lago M."/>
            <person name="Minx P."/>
            <person name="Mollenhauer M.U."/>
            <person name="Montooth K."/>
            <person name="Mount S.M."/>
            <person name="Mu X."/>
            <person name="Myers E."/>
            <person name="Negre B."/>
            <person name="Newfeld S."/>
            <person name="Nielsen R."/>
            <person name="Noor M.A."/>
            <person name="O'Grady P."/>
            <person name="Pachter L."/>
            <person name="Papaceit M."/>
            <person name="Parisi M.J."/>
            <person name="Parisi M."/>
            <person name="Parts L."/>
            <person name="Pedersen J.S."/>
            <person name="Pesole G."/>
            <person name="Phillippy A.M."/>
            <person name="Ponting C.P."/>
            <person name="Pop M."/>
            <person name="Porcelli D."/>
            <person name="Powell J.R."/>
            <person name="Prohaska S."/>
            <person name="Pruitt K."/>
            <person name="Puig M."/>
            <person name="Quesneville H."/>
            <person name="Ram K.R."/>
            <person name="Rand D."/>
            <person name="Rasmussen M.D."/>
            <person name="Reed L.K."/>
            <person name="Reenan R."/>
            <person name="Reily A."/>
            <person name="Remington K.A."/>
            <person name="Rieger T.T."/>
            <person name="Ritchie M.G."/>
            <person name="Robin C."/>
            <person name="Rogers Y.H."/>
            <person name="Rohde C."/>
            <person name="Rozas J."/>
            <person name="Rubenfield M.J."/>
            <person name="Ruiz A."/>
            <person name="Russo S."/>
            <person name="Salzberg S.L."/>
            <person name="Sanchez-Gracia A."/>
            <person name="Saranga D.J."/>
            <person name="Sato H."/>
            <person name="Schaeffer S.W."/>
            <person name="Schatz M.C."/>
            <person name="Schlenke T."/>
            <person name="Schwartz R."/>
            <person name="Segarra C."/>
            <person name="Singh R.S."/>
            <person name="Sirot L."/>
            <person name="Sirota M."/>
            <person name="Sisneros N.B."/>
            <person name="Smith C.D."/>
            <person name="Smith T.F."/>
            <person name="Spieth J."/>
            <person name="Stage D.E."/>
            <person name="Stark A."/>
            <person name="Stephan W."/>
            <person name="Strausberg R.L."/>
            <person name="Strempel S."/>
            <person name="Sturgill D."/>
            <person name="Sutton G."/>
            <person name="Sutton G.G."/>
            <person name="Tao W."/>
            <person name="Teichmann S."/>
            <person name="Tobari Y.N."/>
            <person name="Tomimura Y."/>
            <person name="Tsolas J.M."/>
            <person name="Valente V.L."/>
            <person name="Venter E."/>
            <person name="Venter J.C."/>
            <person name="Vicario S."/>
            <person name="Vieira F.G."/>
            <person name="Vilella A.J."/>
            <person name="Villasante A."/>
            <person name="Walenz B."/>
            <person name="Wang J."/>
            <person name="Wasserman M."/>
            <person name="Watts T."/>
            <person name="Wilson D."/>
            <person name="Wilson R.K."/>
            <person name="Wing R.A."/>
            <person name="Wolfner M.F."/>
            <person name="Wong A."/>
            <person name="Wong G.K."/>
            <person name="Wu C.I."/>
            <person name="Wu G."/>
            <person name="Yamamoto D."/>
            <person name="Yang H.P."/>
            <person name="Yang S.P."/>
            <person name="Yorke J.A."/>
            <person name="Yoshida K."/>
            <person name="Zdobnov E."/>
            <person name="Zhang P."/>
            <person name="Zhang Y."/>
            <person name="Zimin A.V."/>
            <person name="Baldwin J."/>
            <person name="Abdouelleil A."/>
            <person name="Abdulkadir J."/>
            <person name="Abebe A."/>
            <person name="Abera B."/>
            <person name="Abreu J."/>
            <person name="Acer S.C."/>
            <person name="Aftuck L."/>
            <person name="Alexander A."/>
            <person name="An P."/>
            <person name="Anderson E."/>
            <person name="Anderson S."/>
            <person name="Arachi H."/>
            <person name="Azer M."/>
            <person name="Bachantsang P."/>
            <person name="Barry A."/>
            <person name="Bayul T."/>
            <person name="Berlin A."/>
            <person name="Bessette D."/>
            <person name="Bloom T."/>
            <person name="Blye J."/>
            <person name="Boguslavskiy L."/>
            <person name="Bonnet C."/>
            <person name="Boukhgalter B."/>
            <person name="Bourzgui I."/>
            <person name="Brown A."/>
            <person name="Cahill P."/>
            <person name="Channer S."/>
            <person name="Cheshatsang Y."/>
            <person name="Chuda L."/>
            <person name="Citroen M."/>
            <person name="Collymore A."/>
            <person name="Cooke P."/>
            <person name="Costello M."/>
            <person name="D'Aco K."/>
            <person name="Daza R."/>
            <person name="De Haan G."/>
            <person name="DeGray S."/>
            <person name="DeMaso C."/>
            <person name="Dhargay N."/>
            <person name="Dooley K."/>
            <person name="Dooley E."/>
            <person name="Doricent M."/>
            <person name="Dorje P."/>
            <person name="Dorjee K."/>
            <person name="Dupes A."/>
            <person name="Elong R."/>
            <person name="Falk J."/>
            <person name="Farina A."/>
            <person name="Faro S."/>
            <person name="Ferguson D."/>
            <person name="Fisher S."/>
            <person name="Foley C.D."/>
            <person name="Franke A."/>
            <person name="Friedrich D."/>
            <person name="Gadbois L."/>
            <person name="Gearin G."/>
            <person name="Gearin C.R."/>
            <person name="Giannoukos G."/>
            <person name="Goode T."/>
            <person name="Graham J."/>
            <person name="Grandbois E."/>
            <person name="Grewal S."/>
            <person name="Gyaltsen K."/>
            <person name="Hafez N."/>
            <person name="Hagos B."/>
            <person name="Hall J."/>
            <person name="Henson C."/>
            <person name="Hollinger A."/>
            <person name="Honan T."/>
            <person name="Huard M.D."/>
            <person name="Hughes L."/>
            <person name="Hurhula B."/>
            <person name="Husby M.E."/>
            <person name="Kamat A."/>
            <person name="Kanga B."/>
            <person name="Kashin S."/>
            <person name="Khazanovich D."/>
            <person name="Kisner P."/>
            <person name="Lance K."/>
            <person name="Lara M."/>
            <person name="Lee W."/>
            <person name="Lennon N."/>
            <person name="Letendre F."/>
            <person name="LeVine R."/>
            <person name="Lipovsky A."/>
            <person name="Liu X."/>
            <person name="Liu J."/>
            <person name="Liu S."/>
            <person name="Lokyitsang T."/>
            <person name="Lokyitsang Y."/>
            <person name="Lubonja R."/>
            <person name="Lui A."/>
            <person name="MacDonald P."/>
            <person name="Magnisalis V."/>
            <person name="Maru K."/>
            <person name="Matthews C."/>
            <person name="McCusker W."/>
            <person name="McDonough S."/>
            <person name="Mehta T."/>
            <person name="Meldrim J."/>
            <person name="Meneus L."/>
            <person name="Mihai O."/>
            <person name="Mihalev A."/>
            <person name="Mihova T."/>
            <person name="Mittelman R."/>
            <person name="Mlenga V."/>
            <person name="Montmayeur A."/>
            <person name="Mulrain L."/>
            <person name="Navidi A."/>
            <person name="Naylor J."/>
            <person name="Negash T."/>
            <person name="Nguyen T."/>
            <person name="Nguyen N."/>
            <person name="Nicol R."/>
            <person name="Norbu C."/>
            <person name="Norbu N."/>
            <person name="Novod N."/>
            <person name="O'Neill B."/>
            <person name="Osman S."/>
            <person name="Markiewicz E."/>
            <person name="Oyono O.L."/>
            <person name="Patti C."/>
            <person name="Phunkhang P."/>
            <person name="Pierre F."/>
            <person name="Priest M."/>
            <person name="Raghuraman S."/>
            <person name="Rege F."/>
            <person name="Reyes R."/>
            <person name="Rise C."/>
            <person name="Rogov P."/>
            <person name="Ross K."/>
            <person name="Ryan E."/>
            <person name="Settipalli S."/>
            <person name="Shea T."/>
            <person name="Sherpa N."/>
            <person name="Shi L."/>
            <person name="Shih D."/>
            <person name="Sparrow T."/>
            <person name="Spaulding J."/>
            <person name="Stalker J."/>
            <person name="Stange-Thomann N."/>
            <person name="Stavropoulos S."/>
            <person name="Stone C."/>
            <person name="Strader C."/>
            <person name="Tesfaye S."/>
            <person name="Thomson T."/>
            <person name="Thoulutsang Y."/>
            <person name="Thoulutsang D."/>
            <person name="Topham K."/>
            <person name="Topping I."/>
            <person name="Tsamla T."/>
            <person name="Vassiliev H."/>
            <person name="Vo A."/>
            <person name="Wangchuk T."/>
            <person name="Wangdi T."/>
            <person name="Weiand M."/>
            <person name="Wilkinson J."/>
            <person name="Wilson A."/>
            <person name="Yadav S."/>
            <person name="Young G."/>
            <person name="Yu Q."/>
            <person name="Zembek L."/>
            <person name="Zhong D."/>
            <person name="Zimmer A."/>
            <person name="Zwirko Z."/>
            <person name="Jaffe D.B."/>
            <person name="Alvarez P."/>
            <person name="Brockman W."/>
            <person name="Butler J."/>
            <person name="Chin C."/>
            <person name="Gnerre S."/>
            <person name="Grabherr M."/>
            <person name="Kleber M."/>
            <person name="Mauceli E."/>
            <person name="MacCallum I."/>
        </authorList>
    </citation>
    <scope>NUCLEOTIDE SEQUENCE [LARGE SCALE GENOMIC DNA]</scope>
    <source>
        <strain evidence="3">Tucson 15010-1051.87</strain>
    </source>
</reference>
<dbReference type="InParanoid" id="A0A0Q9WKF1"/>
<dbReference type="AlphaFoldDB" id="A0A0Q9WKF1"/>